<evidence type="ECO:0000256" key="8">
    <source>
        <dbReference type="ARBA" id="ARBA00023125"/>
    </source>
</evidence>
<keyword evidence="10" id="KW-0539">Nucleus</keyword>
<dbReference type="GO" id="GO:0008270">
    <property type="term" value="F:zinc ion binding"/>
    <property type="evidence" value="ECO:0007669"/>
    <property type="project" value="UniProtKB-KW"/>
</dbReference>
<evidence type="ECO:0000256" key="12">
    <source>
        <dbReference type="PROSITE-ProRule" id="PRU00309"/>
    </source>
</evidence>
<accession>S4PCK4</accession>
<keyword evidence="11" id="KW-0131">Cell cycle</keyword>
<feature type="coiled-coil region" evidence="13">
    <location>
        <begin position="235"/>
        <end position="290"/>
    </location>
</feature>
<dbReference type="InterPro" id="IPR006612">
    <property type="entry name" value="THAP_Znf"/>
</dbReference>
<keyword evidence="9" id="KW-0804">Transcription</keyword>
<dbReference type="InterPro" id="IPR021896">
    <property type="entry name" value="THAP9-like_HTH"/>
</dbReference>
<evidence type="ECO:0000256" key="14">
    <source>
        <dbReference type="SAM" id="MobiDB-lite"/>
    </source>
</evidence>
<evidence type="ECO:0000313" key="16">
    <source>
        <dbReference type="EMBL" id="JAA88409.1"/>
    </source>
</evidence>
<keyword evidence="4 12" id="KW-0863">Zinc-finger</keyword>
<feature type="region of interest" description="Disordered" evidence="14">
    <location>
        <begin position="207"/>
        <end position="227"/>
    </location>
</feature>
<dbReference type="GO" id="GO:0005654">
    <property type="term" value="C:nucleoplasm"/>
    <property type="evidence" value="ECO:0007669"/>
    <property type="project" value="UniProtKB-SubCell"/>
</dbReference>
<dbReference type="Pfam" id="PF05485">
    <property type="entry name" value="THAP"/>
    <property type="match status" value="1"/>
</dbReference>
<feature type="compositionally biased region" description="Polar residues" evidence="14">
    <location>
        <begin position="207"/>
        <end position="218"/>
    </location>
</feature>
<evidence type="ECO:0000256" key="2">
    <source>
        <dbReference type="ARBA" id="ARBA00006177"/>
    </source>
</evidence>
<dbReference type="EMBL" id="GAIX01004151">
    <property type="protein sequence ID" value="JAA88409.1"/>
    <property type="molecule type" value="Transcribed_RNA"/>
</dbReference>
<dbReference type="PANTHER" id="PTHR46600:SF1">
    <property type="entry name" value="THAP DOMAIN-CONTAINING PROTEIN 1"/>
    <property type="match status" value="1"/>
</dbReference>
<dbReference type="GO" id="GO:0043565">
    <property type="term" value="F:sequence-specific DNA binding"/>
    <property type="evidence" value="ECO:0007669"/>
    <property type="project" value="InterPro"/>
</dbReference>
<keyword evidence="7 13" id="KW-0175">Coiled coil</keyword>
<evidence type="ECO:0000256" key="5">
    <source>
        <dbReference type="ARBA" id="ARBA00022833"/>
    </source>
</evidence>
<evidence type="ECO:0000256" key="1">
    <source>
        <dbReference type="ARBA" id="ARBA00004642"/>
    </source>
</evidence>
<organism evidence="16">
    <name type="scientific">Pararge aegeria</name>
    <name type="common">speckled wood butterfly</name>
    <dbReference type="NCBI Taxonomy" id="116150"/>
    <lineage>
        <taxon>Eukaryota</taxon>
        <taxon>Metazoa</taxon>
        <taxon>Ecdysozoa</taxon>
        <taxon>Arthropoda</taxon>
        <taxon>Hexapoda</taxon>
        <taxon>Insecta</taxon>
        <taxon>Pterygota</taxon>
        <taxon>Neoptera</taxon>
        <taxon>Endopterygota</taxon>
        <taxon>Lepidoptera</taxon>
        <taxon>Glossata</taxon>
        <taxon>Ditrysia</taxon>
        <taxon>Papilionoidea</taxon>
        <taxon>Nymphalidae</taxon>
        <taxon>Satyrinae</taxon>
        <taxon>Satyrini</taxon>
        <taxon>Parargina</taxon>
        <taxon>Pararge</taxon>
    </lineage>
</organism>
<dbReference type="RefSeq" id="XP_039755088.1">
    <property type="nucleotide sequence ID" value="XM_039899154.1"/>
</dbReference>
<evidence type="ECO:0000256" key="10">
    <source>
        <dbReference type="ARBA" id="ARBA00023242"/>
    </source>
</evidence>
<evidence type="ECO:0000256" key="3">
    <source>
        <dbReference type="ARBA" id="ARBA00022723"/>
    </source>
</evidence>
<keyword evidence="6" id="KW-0805">Transcription regulation</keyword>
<dbReference type="InterPro" id="IPR026516">
    <property type="entry name" value="THAP1/10"/>
</dbReference>
<reference evidence="16" key="2">
    <citation type="submission" date="2013-05" db="EMBL/GenBank/DDBJ databases">
        <authorList>
            <person name="Carter J.-M."/>
            <person name="Baker S.C."/>
            <person name="Pink R."/>
            <person name="Carter D.R.F."/>
            <person name="Collins A."/>
            <person name="Tomlin J."/>
            <person name="Gibbs M."/>
            <person name="Breuker C.J."/>
        </authorList>
    </citation>
    <scope>NUCLEOTIDE SEQUENCE</scope>
    <source>
        <tissue evidence="16">Ovary</tissue>
    </source>
</reference>
<dbReference type="PANTHER" id="PTHR46600">
    <property type="entry name" value="THAP DOMAIN-CONTAINING"/>
    <property type="match status" value="1"/>
</dbReference>
<dbReference type="Pfam" id="PF12017">
    <property type="entry name" value="Tnp_P_element"/>
    <property type="match status" value="1"/>
</dbReference>
<proteinExistence type="inferred from homology"/>
<evidence type="ECO:0000256" key="9">
    <source>
        <dbReference type="ARBA" id="ARBA00023163"/>
    </source>
</evidence>
<dbReference type="PROSITE" id="PS50950">
    <property type="entry name" value="ZF_THAP"/>
    <property type="match status" value="1"/>
</dbReference>
<evidence type="ECO:0000256" key="11">
    <source>
        <dbReference type="ARBA" id="ARBA00023306"/>
    </source>
</evidence>
<reference evidence="16" key="1">
    <citation type="journal article" date="2013" name="BMC Genomics">
        <title>Unscrambling butterfly oogenesis.</title>
        <authorList>
            <person name="Carter J.M."/>
            <person name="Baker S.C."/>
            <person name="Pink R."/>
            <person name="Carter D.R."/>
            <person name="Collins A."/>
            <person name="Tomlin J."/>
            <person name="Gibbs M."/>
            <person name="Breuker C.J."/>
        </authorList>
    </citation>
    <scope>NUCLEOTIDE SEQUENCE</scope>
    <source>
        <tissue evidence="16">Ovary</tissue>
    </source>
</reference>
<dbReference type="GeneID" id="120630032"/>
<sequence>MNFSQALAKIRENEEIRAKSTPIAMVAPELKQNTEDTEITKTCAVLGCEESKNLNSDSFFRFPEDPSFKQIWTDLTGRNNWTPTDYSYICVQHFSVDCFECDAHDAVVLNSKAVPSLKLPKHVLEVEYIDEDTFENEYEDNYYEEDQDYEMDNEVANNIENEEHLDEDYMSEEHIEEHNLSEDHITENHRQDVPQSKYLTNGNYNHTTMKPSTSNFDNITDKPTSKTKDDENLELLKLFTQVQKMQRRATKLKDKLKTGMRAYKRQSRCLARLKEEIDLKKNLLVQRRKKKSRILLSLQDKIREDTNGLVLAMPTRHTDDLKNFALSVYKYSPQAYIYIRNTLRTLLPSTDVLDSWVLSGYEAKNVLSSSKTVRVVSELTDTELSCKVSFR</sequence>
<evidence type="ECO:0000256" key="7">
    <source>
        <dbReference type="ARBA" id="ARBA00023054"/>
    </source>
</evidence>
<evidence type="ECO:0000256" key="13">
    <source>
        <dbReference type="SAM" id="Coils"/>
    </source>
</evidence>
<keyword evidence="5" id="KW-0862">Zinc</keyword>
<dbReference type="SMART" id="SM00692">
    <property type="entry name" value="DM3"/>
    <property type="match status" value="1"/>
</dbReference>
<protein>
    <recommendedName>
        <fullName evidence="15">THAP-type domain-containing protein</fullName>
    </recommendedName>
</protein>
<evidence type="ECO:0000259" key="15">
    <source>
        <dbReference type="PROSITE" id="PS50950"/>
    </source>
</evidence>
<keyword evidence="8 12" id="KW-0238">DNA-binding</keyword>
<dbReference type="AlphaFoldDB" id="S4PCK4"/>
<dbReference type="SUPFAM" id="SSF57716">
    <property type="entry name" value="Glucocorticoid receptor-like (DNA-binding domain)"/>
    <property type="match status" value="1"/>
</dbReference>
<evidence type="ECO:0000256" key="4">
    <source>
        <dbReference type="ARBA" id="ARBA00022771"/>
    </source>
</evidence>
<feature type="domain" description="THAP-type" evidence="15">
    <location>
        <begin position="39"/>
        <end position="118"/>
    </location>
</feature>
<comment type="similarity">
    <text evidence="2">Belongs to the THAP1 family.</text>
</comment>
<keyword evidence="3" id="KW-0479">Metal-binding</keyword>
<name>S4PCK4_9NEOP</name>
<comment type="subcellular location">
    <subcellularLocation>
        <location evidence="1">Nucleus</location>
        <location evidence="1">Nucleoplasm</location>
    </subcellularLocation>
</comment>
<evidence type="ECO:0000256" key="6">
    <source>
        <dbReference type="ARBA" id="ARBA00023015"/>
    </source>
</evidence>
<dbReference type="SMART" id="SM00980">
    <property type="entry name" value="THAP"/>
    <property type="match status" value="1"/>
</dbReference>